<protein>
    <submittedName>
        <fullName evidence="1">Elongation factor 1-alpha</fullName>
    </submittedName>
</protein>
<dbReference type="Proteomes" id="UP001431209">
    <property type="component" value="Unassembled WGS sequence"/>
</dbReference>
<keyword evidence="2" id="KW-1185">Reference proteome</keyword>
<dbReference type="GO" id="GO:0003746">
    <property type="term" value="F:translation elongation factor activity"/>
    <property type="evidence" value="ECO:0007669"/>
    <property type="project" value="UniProtKB-KW"/>
</dbReference>
<accession>A0AAW2ZDD2</accession>
<reference evidence="1 2" key="1">
    <citation type="submission" date="2024-03" db="EMBL/GenBank/DDBJ databases">
        <title>The Acrasis kona genome and developmental transcriptomes reveal deep origins of eukaryotic multicellular pathways.</title>
        <authorList>
            <person name="Sheikh S."/>
            <person name="Fu C.-J."/>
            <person name="Brown M.W."/>
            <person name="Baldauf S.L."/>
        </authorList>
    </citation>
    <scope>NUCLEOTIDE SEQUENCE [LARGE SCALE GENOMIC DNA]</scope>
    <source>
        <strain evidence="1 2">ATCC MYA-3509</strain>
    </source>
</reference>
<keyword evidence="1" id="KW-0648">Protein biosynthesis</keyword>
<comment type="caution">
    <text evidence="1">The sequence shown here is derived from an EMBL/GenBank/DDBJ whole genome shotgun (WGS) entry which is preliminary data.</text>
</comment>
<evidence type="ECO:0000313" key="1">
    <source>
        <dbReference type="EMBL" id="KAL0487766.1"/>
    </source>
</evidence>
<organism evidence="1 2">
    <name type="scientific">Acrasis kona</name>
    <dbReference type="NCBI Taxonomy" id="1008807"/>
    <lineage>
        <taxon>Eukaryota</taxon>
        <taxon>Discoba</taxon>
        <taxon>Heterolobosea</taxon>
        <taxon>Tetramitia</taxon>
        <taxon>Eutetramitia</taxon>
        <taxon>Acrasidae</taxon>
        <taxon>Acrasis</taxon>
    </lineage>
</organism>
<sequence length="132" mass="15344">MTEVNTLKNNDWKAIEIRPSEDHVTLLPARIISRDDVAVLERNGFSCGDDNFKHVWLFCNAKTVKEQQSTYEITFYRYETRSASSSYFGGVVKKHRRELTQYKIEKDSQLSKITSNNCLEIHCGLCNRAYDN</sequence>
<keyword evidence="1" id="KW-0251">Elongation factor</keyword>
<evidence type="ECO:0000313" key="2">
    <source>
        <dbReference type="Proteomes" id="UP001431209"/>
    </source>
</evidence>
<proteinExistence type="predicted"/>
<dbReference type="AlphaFoldDB" id="A0AAW2ZDD2"/>
<name>A0AAW2ZDD2_9EUKA</name>
<dbReference type="EMBL" id="JAOPGA020001373">
    <property type="protein sequence ID" value="KAL0487766.1"/>
    <property type="molecule type" value="Genomic_DNA"/>
</dbReference>
<gene>
    <name evidence="1" type="ORF">AKO1_008700</name>
</gene>